<organism evidence="1 2">
    <name type="scientific">Panagrolaimus sp. JU765</name>
    <dbReference type="NCBI Taxonomy" id="591449"/>
    <lineage>
        <taxon>Eukaryota</taxon>
        <taxon>Metazoa</taxon>
        <taxon>Ecdysozoa</taxon>
        <taxon>Nematoda</taxon>
        <taxon>Chromadorea</taxon>
        <taxon>Rhabditida</taxon>
        <taxon>Tylenchina</taxon>
        <taxon>Panagrolaimomorpha</taxon>
        <taxon>Panagrolaimoidea</taxon>
        <taxon>Panagrolaimidae</taxon>
        <taxon>Panagrolaimus</taxon>
    </lineage>
</organism>
<accession>A0AC34QW31</accession>
<dbReference type="Proteomes" id="UP000887576">
    <property type="component" value="Unplaced"/>
</dbReference>
<sequence>MLLIYFFVGLCIIGRMTEAVDDKEELPKIDDSDIFAAELANAVDAENRPTPKVPENAEKNSFSFFPAFLRFSRLSKMEKGRPPVCFCCRTFVCHHQRCPCSKYIL</sequence>
<name>A0AC34QW31_9BILA</name>
<reference evidence="2" key="1">
    <citation type="submission" date="2022-11" db="UniProtKB">
        <authorList>
            <consortium name="WormBaseParasite"/>
        </authorList>
    </citation>
    <scope>IDENTIFICATION</scope>
</reference>
<dbReference type="WBParaSite" id="JU765_v2.g19828.t1">
    <property type="protein sequence ID" value="JU765_v2.g19828.t1"/>
    <property type="gene ID" value="JU765_v2.g19828"/>
</dbReference>
<proteinExistence type="predicted"/>
<evidence type="ECO:0000313" key="1">
    <source>
        <dbReference type="Proteomes" id="UP000887576"/>
    </source>
</evidence>
<evidence type="ECO:0000313" key="2">
    <source>
        <dbReference type="WBParaSite" id="JU765_v2.g19828.t1"/>
    </source>
</evidence>
<protein>
    <submittedName>
        <fullName evidence="2">Uncharacterized protein</fullName>
    </submittedName>
</protein>